<reference evidence="1 2" key="1">
    <citation type="submission" date="2018-07" db="EMBL/GenBank/DDBJ databases">
        <title>Thalassococcus profundi sp. nov., a marine bacterium isolated from deep seawater of Okinawa Trough.</title>
        <authorList>
            <person name="Yu M."/>
        </authorList>
    </citation>
    <scope>NUCLEOTIDE SEQUENCE [LARGE SCALE GENOMIC DNA]</scope>
    <source>
        <strain evidence="1 2">WRAS1</strain>
    </source>
</reference>
<evidence type="ECO:0000313" key="2">
    <source>
        <dbReference type="Proteomes" id="UP000253977"/>
    </source>
</evidence>
<dbReference type="AlphaFoldDB" id="A0A369TFS4"/>
<protein>
    <submittedName>
        <fullName evidence="1">Uncharacterized protein</fullName>
    </submittedName>
</protein>
<comment type="caution">
    <text evidence="1">The sequence shown here is derived from an EMBL/GenBank/DDBJ whole genome shotgun (WGS) entry which is preliminary data.</text>
</comment>
<proteinExistence type="predicted"/>
<organism evidence="1 2">
    <name type="scientific">Thalassococcus profundi</name>
    <dbReference type="NCBI Taxonomy" id="2282382"/>
    <lineage>
        <taxon>Bacteria</taxon>
        <taxon>Pseudomonadati</taxon>
        <taxon>Pseudomonadota</taxon>
        <taxon>Alphaproteobacteria</taxon>
        <taxon>Rhodobacterales</taxon>
        <taxon>Roseobacteraceae</taxon>
        <taxon>Thalassococcus</taxon>
    </lineage>
</organism>
<accession>A0A369TFS4</accession>
<dbReference type="RefSeq" id="WP_114513003.1">
    <property type="nucleotide sequence ID" value="NZ_QPMK01000030.1"/>
</dbReference>
<name>A0A369TFS4_9RHOB</name>
<gene>
    <name evidence="1" type="ORF">DU478_21995</name>
</gene>
<dbReference type="EMBL" id="QPMK01000030">
    <property type="protein sequence ID" value="RDD64100.1"/>
    <property type="molecule type" value="Genomic_DNA"/>
</dbReference>
<evidence type="ECO:0000313" key="1">
    <source>
        <dbReference type="EMBL" id="RDD64100.1"/>
    </source>
</evidence>
<keyword evidence="2" id="KW-1185">Reference proteome</keyword>
<dbReference type="OrthoDB" id="9460566at2"/>
<dbReference type="Proteomes" id="UP000253977">
    <property type="component" value="Unassembled WGS sequence"/>
</dbReference>
<sequence length="353" mass="38433">MSDADNNNSPADLVIDTLTYDPARGLIFRTAARRGEEARAVPTASLPAEIAMTLHYEGADSPARAIVTRGPRGFEIVLALEDTDTPLRAISCDLPRGVTLDRPLAAFLRTVFPQTNDAFEQLMNSKTKRFGDAPLQYFVARQISTGFGGLHAYRAASSVIMAYKAIEMEATALQREALAHVTAHLARIDECATTGHPRTDREHLLVSLLCAQWHLELSLGETEAFLATLDRCRAVAAELENHFTPAFNLSLALLIRCVLLSRAGDASGAGEIAAEGMQLFKRAVADATDKLTLFQELRMSHRNVHVMLQAASPSKRIKPDYDAWVLFSLRVRGAPAERLKDAALAIADARSAG</sequence>